<evidence type="ECO:0000259" key="7">
    <source>
        <dbReference type="Pfam" id="PF02770"/>
    </source>
</evidence>
<dbReference type="Pfam" id="PF02770">
    <property type="entry name" value="Acyl-CoA_dh_M"/>
    <property type="match status" value="1"/>
</dbReference>
<keyword evidence="5" id="KW-0560">Oxidoreductase</keyword>
<dbReference type="InterPro" id="IPR052166">
    <property type="entry name" value="Diverse_Acyl-CoA_DH"/>
</dbReference>
<dbReference type="InterPro" id="IPR009075">
    <property type="entry name" value="AcylCo_DH/oxidase_C"/>
</dbReference>
<dbReference type="RefSeq" id="WP_100705225.1">
    <property type="nucleotide sequence ID" value="NZ_NPDL01000010.1"/>
</dbReference>
<dbReference type="OrthoDB" id="9770681at2"/>
<dbReference type="PANTHER" id="PTHR42803:SF1">
    <property type="entry name" value="BROAD-SPECIFICITY LINEAR ACYL-COA DEHYDROGENASE FADE5"/>
    <property type="match status" value="1"/>
</dbReference>
<dbReference type="PANTHER" id="PTHR42803">
    <property type="entry name" value="ACYL-COA DEHYDROGENASE"/>
    <property type="match status" value="1"/>
</dbReference>
<dbReference type="InterPro" id="IPR037069">
    <property type="entry name" value="AcylCoA_DH/ox_N_sf"/>
</dbReference>
<dbReference type="PROSITE" id="PS00073">
    <property type="entry name" value="ACYL_COA_DH_2"/>
    <property type="match status" value="1"/>
</dbReference>
<dbReference type="Gene3D" id="1.10.540.10">
    <property type="entry name" value="Acyl-CoA dehydrogenase/oxidase, N-terminal domain"/>
    <property type="match status" value="1"/>
</dbReference>
<sequence>MIANNYFTDDEDLKLFFEHLIDWASIVKSTEGEEFFEHELYKKTNNPRYEMAPSSVEEAVELYRSSLESLGEFFGKDVSQLSSIMDKKHLRYENGKVIFPDETTSIYEKFRDTGLMPFSISREAGGLGLPGTMSAFYGMIMARADVSFCMTVALLNLAQIVSRYGTEEQIENFAAKAATGETLFAMSLTEPDFGSDLNNVRTTAVKMEDGHYRLNGTKRFISQGCGLGPYPSSLLTLARTGNGGARGLSVFLVKSEDVTVAGIETKMGIHASPTCEIVYENSYGELLGQEGLGLTRYTTGMTNFMRLGSAACGPGSAAGAYFESKKYAEERQQFGKSIGEIPAVAEMLHKIQREVNAMRLLTFETARVVDMYQHHQIRLEKAHKEDREIRKDERVKKWGNLATVLTPISKYYCSEEGHKCAGLAIQIHGGAGYTEDYDVARIFRDSRINTIYEGTSQIHVRIAVGAIVAGMSGEGNFKKYLESIKSEIESPSKFLNEQSQIFEDAIAKFKSIEDDQAKERVAENLMIITSRYLCSMLYEKALIKLKQNNQFDRWSKDCRAYLIDSTAISKACIYRIENAV</sequence>
<feature type="domain" description="Acyl-CoA oxidase/dehydrogenase middle" evidence="7">
    <location>
        <begin position="185"/>
        <end position="281"/>
    </location>
</feature>
<feature type="domain" description="Acyl-CoA dehydrogenase/oxidase N-terminal" evidence="8">
    <location>
        <begin position="96"/>
        <end position="181"/>
    </location>
</feature>
<dbReference type="AlphaFoldDB" id="A0A2M9XIH4"/>
<dbReference type="Pfam" id="PF00441">
    <property type="entry name" value="Acyl-CoA_dh_1"/>
    <property type="match status" value="1"/>
</dbReference>
<evidence type="ECO:0000259" key="6">
    <source>
        <dbReference type="Pfam" id="PF00441"/>
    </source>
</evidence>
<evidence type="ECO:0000256" key="1">
    <source>
        <dbReference type="ARBA" id="ARBA00001974"/>
    </source>
</evidence>
<gene>
    <name evidence="9" type="ORF">CH357_02785</name>
</gene>
<keyword evidence="10" id="KW-1185">Reference proteome</keyword>
<dbReference type="InterPro" id="IPR006091">
    <property type="entry name" value="Acyl-CoA_Oxase/DH_mid-dom"/>
</dbReference>
<dbReference type="InterPro" id="IPR006089">
    <property type="entry name" value="Acyl-CoA_DH_CS"/>
</dbReference>
<evidence type="ECO:0000256" key="2">
    <source>
        <dbReference type="ARBA" id="ARBA00009347"/>
    </source>
</evidence>
<organism evidence="9 10">
    <name type="scientific">Leptospira hartskeerlii</name>
    <dbReference type="NCBI Taxonomy" id="2023177"/>
    <lineage>
        <taxon>Bacteria</taxon>
        <taxon>Pseudomonadati</taxon>
        <taxon>Spirochaetota</taxon>
        <taxon>Spirochaetia</taxon>
        <taxon>Leptospirales</taxon>
        <taxon>Leptospiraceae</taxon>
        <taxon>Leptospira</taxon>
    </lineage>
</organism>
<evidence type="ECO:0000313" key="10">
    <source>
        <dbReference type="Proteomes" id="UP000232196"/>
    </source>
</evidence>
<evidence type="ECO:0000259" key="8">
    <source>
        <dbReference type="Pfam" id="PF02771"/>
    </source>
</evidence>
<dbReference type="EMBL" id="NPDN01000001">
    <property type="protein sequence ID" value="PJZ27491.1"/>
    <property type="molecule type" value="Genomic_DNA"/>
</dbReference>
<evidence type="ECO:0000256" key="5">
    <source>
        <dbReference type="RuleBase" id="RU362125"/>
    </source>
</evidence>
<evidence type="ECO:0000313" key="9">
    <source>
        <dbReference type="EMBL" id="PJZ27491.1"/>
    </source>
</evidence>
<keyword evidence="4 5" id="KW-0274">FAD</keyword>
<dbReference type="GO" id="GO:0050660">
    <property type="term" value="F:flavin adenine dinucleotide binding"/>
    <property type="evidence" value="ECO:0007669"/>
    <property type="project" value="InterPro"/>
</dbReference>
<evidence type="ECO:0000256" key="4">
    <source>
        <dbReference type="ARBA" id="ARBA00022827"/>
    </source>
</evidence>
<dbReference type="InterPro" id="IPR046373">
    <property type="entry name" value="Acyl-CoA_Oxase/DH_mid-dom_sf"/>
</dbReference>
<comment type="cofactor">
    <cofactor evidence="1 5">
        <name>FAD</name>
        <dbReference type="ChEBI" id="CHEBI:57692"/>
    </cofactor>
</comment>
<keyword evidence="3 5" id="KW-0285">Flavoprotein</keyword>
<evidence type="ECO:0000256" key="3">
    <source>
        <dbReference type="ARBA" id="ARBA00022630"/>
    </source>
</evidence>
<comment type="similarity">
    <text evidence="2 5">Belongs to the acyl-CoA dehydrogenase family.</text>
</comment>
<dbReference type="InterPro" id="IPR013786">
    <property type="entry name" value="AcylCoA_DH/ox_N"/>
</dbReference>
<feature type="domain" description="Acyl-CoA dehydrogenase/oxidase C-terminal" evidence="6">
    <location>
        <begin position="297"/>
        <end position="463"/>
    </location>
</feature>
<accession>A0A2M9XIH4</accession>
<dbReference type="Pfam" id="PF02771">
    <property type="entry name" value="Acyl-CoA_dh_N"/>
    <property type="match status" value="1"/>
</dbReference>
<name>A0A2M9XIH4_9LEPT</name>
<dbReference type="Gene3D" id="1.20.140.10">
    <property type="entry name" value="Butyryl-CoA Dehydrogenase, subunit A, domain 3"/>
    <property type="match status" value="1"/>
</dbReference>
<dbReference type="SUPFAM" id="SSF56645">
    <property type="entry name" value="Acyl-CoA dehydrogenase NM domain-like"/>
    <property type="match status" value="1"/>
</dbReference>
<dbReference type="GO" id="GO:0003995">
    <property type="term" value="F:acyl-CoA dehydrogenase activity"/>
    <property type="evidence" value="ECO:0007669"/>
    <property type="project" value="InterPro"/>
</dbReference>
<dbReference type="SUPFAM" id="SSF47203">
    <property type="entry name" value="Acyl-CoA dehydrogenase C-terminal domain-like"/>
    <property type="match status" value="1"/>
</dbReference>
<dbReference type="Gene3D" id="2.40.110.10">
    <property type="entry name" value="Butyryl-CoA Dehydrogenase, subunit A, domain 2"/>
    <property type="match status" value="1"/>
</dbReference>
<dbReference type="InterPro" id="IPR036250">
    <property type="entry name" value="AcylCo_DH-like_C"/>
</dbReference>
<reference evidence="9 10" key="1">
    <citation type="submission" date="2017-07" db="EMBL/GenBank/DDBJ databases">
        <title>Leptospira spp. isolated from tropical soils.</title>
        <authorList>
            <person name="Thibeaux R."/>
            <person name="Iraola G."/>
            <person name="Ferres I."/>
            <person name="Bierque E."/>
            <person name="Girault D."/>
            <person name="Soupe-Gilbert M.-E."/>
            <person name="Picardeau M."/>
            <person name="Goarant C."/>
        </authorList>
    </citation>
    <scope>NUCLEOTIDE SEQUENCE [LARGE SCALE GENOMIC DNA]</scope>
    <source>
        <strain evidence="9 10">MCA1-C-A1</strain>
    </source>
</reference>
<dbReference type="Proteomes" id="UP000232196">
    <property type="component" value="Unassembled WGS sequence"/>
</dbReference>
<protein>
    <submittedName>
        <fullName evidence="9">Acyl-CoA dehydrogenase</fullName>
    </submittedName>
</protein>
<comment type="caution">
    <text evidence="9">The sequence shown here is derived from an EMBL/GenBank/DDBJ whole genome shotgun (WGS) entry which is preliminary data.</text>
</comment>
<proteinExistence type="inferred from homology"/>
<dbReference type="InterPro" id="IPR009100">
    <property type="entry name" value="AcylCoA_DH/oxidase_NM_dom_sf"/>
</dbReference>